<name>A0A081G1B9_9GAMM</name>
<dbReference type="Pfam" id="PF04257">
    <property type="entry name" value="Exonuc_V_gamma"/>
    <property type="match status" value="1"/>
</dbReference>
<comment type="subunit">
    <text evidence="10">Heterotrimer of RecB, RecC and RecD. All subunits contribute to DNA-binding.</text>
</comment>
<dbReference type="InterPro" id="IPR011335">
    <property type="entry name" value="Restrct_endonuc-II-like"/>
</dbReference>
<keyword evidence="4 10" id="KW-0378">Hydrolase</keyword>
<keyword evidence="8 10" id="KW-0238">DNA-binding</keyword>
<dbReference type="Pfam" id="PF17946">
    <property type="entry name" value="RecC_C"/>
    <property type="match status" value="1"/>
</dbReference>
<comment type="function">
    <text evidence="10">A helicase/nuclease that prepares dsDNA breaks (DSB) for recombinational DNA repair. Binds to DSBs and unwinds DNA via a highly rapid and processive ATP-dependent bidirectional helicase activity. Unwinds dsDNA until it encounters a Chi (crossover hotspot instigator) sequence from the 3' direction. Cuts ssDNA a few nucleotides 3' to the Chi site. The properties and activities of the enzyme are changed at Chi. The Chi-altered holoenzyme produces a long 3'-ssDNA overhang and facilitates RecA-binding to the ssDNA for homologous DNA recombination and repair. Holoenzyme degrades any linearized DNA that is unable to undergo homologous recombination. In the holoenzyme this subunit recognizes the wild-type Chi sequence, and when added to isolated RecB increases its ATP-dependent helicase processivity.</text>
</comment>
<dbReference type="GO" id="GO:0005524">
    <property type="term" value="F:ATP binding"/>
    <property type="evidence" value="ECO:0007669"/>
    <property type="project" value="UniProtKB-UniRule"/>
</dbReference>
<dbReference type="HAMAP" id="MF_01486">
    <property type="entry name" value="RecC"/>
    <property type="match status" value="1"/>
</dbReference>
<dbReference type="GO" id="GO:0003678">
    <property type="term" value="F:DNA helicase activity"/>
    <property type="evidence" value="ECO:0007669"/>
    <property type="project" value="UniProtKB-UniRule"/>
</dbReference>
<keyword evidence="7 10" id="KW-0067">ATP-binding</keyword>
<dbReference type="eggNOG" id="COG1330">
    <property type="taxonomic scope" value="Bacteria"/>
</dbReference>
<dbReference type="NCBIfam" id="TIGR01450">
    <property type="entry name" value="recC"/>
    <property type="match status" value="1"/>
</dbReference>
<evidence type="ECO:0000256" key="3">
    <source>
        <dbReference type="ARBA" id="ARBA00022763"/>
    </source>
</evidence>
<evidence type="ECO:0000256" key="8">
    <source>
        <dbReference type="ARBA" id="ARBA00023125"/>
    </source>
</evidence>
<dbReference type="GO" id="GO:0008854">
    <property type="term" value="F:exodeoxyribonuclease V activity"/>
    <property type="evidence" value="ECO:0007669"/>
    <property type="project" value="InterPro"/>
</dbReference>
<evidence type="ECO:0000256" key="7">
    <source>
        <dbReference type="ARBA" id="ARBA00022840"/>
    </source>
</evidence>
<dbReference type="Proteomes" id="UP000028252">
    <property type="component" value="Unassembled WGS sequence"/>
</dbReference>
<dbReference type="EMBL" id="JMQN01000015">
    <property type="protein sequence ID" value="KEA64574.1"/>
    <property type="molecule type" value="Genomic_DNA"/>
</dbReference>
<protein>
    <recommendedName>
        <fullName evidence="10">RecBCD enzyme subunit RecC</fullName>
    </recommendedName>
    <alternativeName>
        <fullName evidence="10">Exonuclease V subunit RecC</fullName>
        <shortName evidence="10">ExoV subunit RecC</shortName>
    </alternativeName>
    <alternativeName>
        <fullName evidence="10">Helicase/nuclease RecBCD subunit RecC</fullName>
    </alternativeName>
</protein>
<comment type="miscellaneous">
    <text evidence="10">In the RecBCD complex, RecB has a slow 3'-5' helicase, an exonuclease activity and loads RecA onto ssDNA, RecD has a fast 5'-3' helicase activity, while RecC stimulates the ATPase and processivity of the RecB helicase and contributes to recognition of the Chi site.</text>
</comment>
<dbReference type="RefSeq" id="WP_036184573.1">
    <property type="nucleotide sequence ID" value="NZ_JMQN01000015.1"/>
</dbReference>
<dbReference type="PATRIC" id="fig|1232683.4.peg.1017"/>
<organism evidence="12 13">
    <name type="scientific">Marinobacterium lacunae</name>
    <dbReference type="NCBI Taxonomy" id="1232683"/>
    <lineage>
        <taxon>Bacteria</taxon>
        <taxon>Pseudomonadati</taxon>
        <taxon>Pseudomonadota</taxon>
        <taxon>Gammaproteobacteria</taxon>
        <taxon>Oceanospirillales</taxon>
        <taxon>Oceanospirillaceae</taxon>
        <taxon>Marinobacterium</taxon>
    </lineage>
</organism>
<evidence type="ECO:0000256" key="6">
    <source>
        <dbReference type="ARBA" id="ARBA00022839"/>
    </source>
</evidence>
<evidence type="ECO:0000256" key="2">
    <source>
        <dbReference type="ARBA" id="ARBA00022741"/>
    </source>
</evidence>
<dbReference type="GO" id="GO:0003677">
    <property type="term" value="F:DNA binding"/>
    <property type="evidence" value="ECO:0007669"/>
    <property type="project" value="UniProtKB-UniRule"/>
</dbReference>
<keyword evidence="5 10" id="KW-0347">Helicase</keyword>
<proteinExistence type="inferred from homology"/>
<dbReference type="InterPro" id="IPR027417">
    <property type="entry name" value="P-loop_NTPase"/>
</dbReference>
<dbReference type="InterPro" id="IPR013986">
    <property type="entry name" value="DExx_box_DNA_helicase_dom_sf"/>
</dbReference>
<keyword evidence="9 10" id="KW-0234">DNA repair</keyword>
<evidence type="ECO:0000256" key="9">
    <source>
        <dbReference type="ARBA" id="ARBA00023204"/>
    </source>
</evidence>
<dbReference type="Gene3D" id="3.40.50.300">
    <property type="entry name" value="P-loop containing nucleotide triphosphate hydrolases"/>
    <property type="match status" value="2"/>
</dbReference>
<keyword evidence="6 10" id="KW-0269">Exonuclease</keyword>
<keyword evidence="2 10" id="KW-0547">Nucleotide-binding</keyword>
<evidence type="ECO:0000259" key="11">
    <source>
        <dbReference type="Pfam" id="PF17946"/>
    </source>
</evidence>
<dbReference type="SUPFAM" id="SSF52540">
    <property type="entry name" value="P-loop containing nucleoside triphosphate hydrolases"/>
    <property type="match status" value="2"/>
</dbReference>
<dbReference type="PANTHER" id="PTHR30591">
    <property type="entry name" value="RECBCD ENZYME SUBUNIT RECC"/>
    <property type="match status" value="1"/>
</dbReference>
<dbReference type="InterPro" id="IPR041500">
    <property type="entry name" value="RecC_C"/>
</dbReference>
<gene>
    <name evidence="10" type="primary">recC</name>
    <name evidence="12" type="ORF">ADIMK_1027</name>
</gene>
<dbReference type="Gene3D" id="3.40.50.10930">
    <property type="match status" value="1"/>
</dbReference>
<evidence type="ECO:0000313" key="13">
    <source>
        <dbReference type="Proteomes" id="UP000028252"/>
    </source>
</evidence>
<dbReference type="Gene3D" id="1.10.10.160">
    <property type="match status" value="1"/>
</dbReference>
<evidence type="ECO:0000256" key="10">
    <source>
        <dbReference type="HAMAP-Rule" id="MF_01486"/>
    </source>
</evidence>
<accession>A0A081G1B9</accession>
<reference evidence="12 13" key="1">
    <citation type="submission" date="2014-04" db="EMBL/GenBank/DDBJ databases">
        <title>Marinobacterium kochiensis sp. nov., isolated from sediment sample collected from Kochi backwaters in Kerala, India.</title>
        <authorList>
            <person name="Singh A."/>
            <person name="Pinnaka A.K."/>
        </authorList>
    </citation>
    <scope>NUCLEOTIDE SEQUENCE [LARGE SCALE GENOMIC DNA]</scope>
    <source>
        <strain evidence="12 13">AK27</strain>
    </source>
</reference>
<dbReference type="OrthoDB" id="9762834at2"/>
<dbReference type="PIRSF" id="PIRSF000980">
    <property type="entry name" value="RecC"/>
    <property type="match status" value="1"/>
</dbReference>
<keyword evidence="1 10" id="KW-0540">Nuclease</keyword>
<comment type="caution">
    <text evidence="12">The sequence shown here is derived from an EMBL/GenBank/DDBJ whole genome shotgun (WGS) entry which is preliminary data.</text>
</comment>
<sequence length="1143" mass="130039">MFEQHSGLAIIHANRLETLRDLLVHWMRGHPLAPLEEEQILVQSNGIAQWLRLALAIPPEQGGCGIAAGMSLDLPSAFLWRAYRAVLGSDQVPRHSPYDKPRLRWRLMRLLPTLLVRPEFASLAQYLDADPGERKRFQLAEHLADLFDQYQVYRADWLEDWAQGVDQLRAAEGEVRPLNDDQRWQALLWRAIRDDLDDNRESSRADLHQRFIDACGALKRRPAGLPPRVMVFGISALPQQMIEALSALSGQMQVMVAVLNPCRYYWADIVEGRELLRAQRRRQQPKLGMPETLTDDQLHLHAPPLLAAWGKQGRDYIRLLDKFDDSARYRHWFRDSRIDLFDDPVAEIESLSLLEQLQQDILELNPPVQEKRLCEAEDHSIVFHIGHSPQREVEILQDQLLHRLQQEPTLKPRDIIVMVPDIATYQPHIEAVFGRLDRDDPRYIPFSLADQSARGQAPLLVALEQLLRLPESRLGVSELLDLLEVPAVLARYQLNADDLPTLQRWIEGAGIRWGLDGEHRAGLELPEGLEQNAWLFGMRRMLLGYAVGKGDAFADIEPYDEVAGLEAALAGQLALLLDDLRALLQRLRAPQGAEQWRECLTWLLDTFLAPASDADLVLMERLNDELQQWTEACIEARMEGPLPLTVAREAWLGNIDQGGLSARFMAGRLTFSTLMPMRAIPFRQVFLLGMNDGDYPRLKPAQDFDLMSRQYRPGDRSRREDDRYLFLEALLSARDALYISWVGRSIRDNQHQPPSVLVAQLRDHIAQGWRHAAGEDVLACLTVEHPLQPFSDRYFDPDPGADARLFTYSWEWRKVHHAELRSSESELVHERPEGALTLTRLTRFLRAPVSSFFAERLKVYLELPEAARREHEPFAFDRLEQFQLGQELIESALKRGSHQQGIAETLQSWQRGGRLPLGEYAQLALDPILSGVHSTLRHLEPLADWQPKREALEIALQLPVSGEPVLLEDWLTGVYELDGCYRLIRTSPQAVADRKGPRWHRLLRLWIEHLAGCAEGYALTSTLVGPDTSVQLDPLSSADATDALITLAEYWLKAYQSPPPLACRAGLALVTEEPERALGKAREAYVGSMNFSGEVELDAALARAWPEFDALYEQGLQTWAEALYEPLVRHAHLLRTVSEEAAS</sequence>
<dbReference type="STRING" id="1232683.ADIMK_1027"/>
<comment type="similarity">
    <text evidence="10">Belongs to the RecC family.</text>
</comment>
<dbReference type="PANTHER" id="PTHR30591:SF1">
    <property type="entry name" value="RECBCD ENZYME SUBUNIT RECC"/>
    <property type="match status" value="1"/>
</dbReference>
<dbReference type="GO" id="GO:0000724">
    <property type="term" value="P:double-strand break repair via homologous recombination"/>
    <property type="evidence" value="ECO:0007669"/>
    <property type="project" value="UniProtKB-UniRule"/>
</dbReference>
<evidence type="ECO:0000256" key="5">
    <source>
        <dbReference type="ARBA" id="ARBA00022806"/>
    </source>
</evidence>
<keyword evidence="3 10" id="KW-0227">DNA damage</keyword>
<keyword evidence="13" id="KW-1185">Reference proteome</keyword>
<dbReference type="InterPro" id="IPR006697">
    <property type="entry name" value="RecC"/>
</dbReference>
<evidence type="ECO:0000256" key="1">
    <source>
        <dbReference type="ARBA" id="ARBA00022722"/>
    </source>
</evidence>
<dbReference type="GO" id="GO:0009338">
    <property type="term" value="C:exodeoxyribonuclease V complex"/>
    <property type="evidence" value="ECO:0007669"/>
    <property type="project" value="InterPro"/>
</dbReference>
<evidence type="ECO:0000256" key="4">
    <source>
        <dbReference type="ARBA" id="ARBA00022801"/>
    </source>
</evidence>
<evidence type="ECO:0000313" key="12">
    <source>
        <dbReference type="EMBL" id="KEA64574.1"/>
    </source>
</evidence>
<dbReference type="AlphaFoldDB" id="A0A081G1B9"/>
<dbReference type="Gene3D" id="1.10.10.990">
    <property type="match status" value="1"/>
</dbReference>
<feature type="domain" description="RecC C-terminal" evidence="11">
    <location>
        <begin position="835"/>
        <end position="1071"/>
    </location>
</feature>
<dbReference type="SUPFAM" id="SSF52980">
    <property type="entry name" value="Restriction endonuclease-like"/>
    <property type="match status" value="1"/>
</dbReference>